<feature type="domain" description="CarD-like/TRCF RNAP-interacting" evidence="1">
    <location>
        <begin position="2"/>
        <end position="112"/>
    </location>
</feature>
<evidence type="ECO:0000259" key="1">
    <source>
        <dbReference type="SMART" id="SM01058"/>
    </source>
</evidence>
<dbReference type="InterPro" id="IPR048792">
    <property type="entry name" value="CarD_C"/>
</dbReference>
<dbReference type="Gene3D" id="2.40.10.170">
    <property type="match status" value="1"/>
</dbReference>
<name>A0A6J7FKJ9_9ZZZZ</name>
<dbReference type="EMBL" id="CAFBMG010000030">
    <property type="protein sequence ID" value="CAB4895986.1"/>
    <property type="molecule type" value="Genomic_DNA"/>
</dbReference>
<dbReference type="SMART" id="SM01058">
    <property type="entry name" value="CarD_TRCF"/>
    <property type="match status" value="1"/>
</dbReference>
<dbReference type="PANTHER" id="PTHR38447">
    <property type="entry name" value="TRANSCRIPTION FACTOR YDEB-RELATED"/>
    <property type="match status" value="1"/>
</dbReference>
<accession>A0A6J7FKJ9</accession>
<dbReference type="InterPro" id="IPR003711">
    <property type="entry name" value="CarD-like/TRCF_RID"/>
</dbReference>
<sequence>MSFDVGDRVVYPHHGAAVIVKREKRKVEGKSVEYLVLQMAHGELTLRVPVENADDVGMRPPIGAEEVEDLFELLGKKDIREPANWSRRFKNHQEKLKSGDVYQVAEVVRNLALRDQSKGLSAGEKSMFVKARSVLVSELSFALDVSEEDALSQVEAKLS</sequence>
<protein>
    <submittedName>
        <fullName evidence="4">Unannotated protein</fullName>
    </submittedName>
</protein>
<dbReference type="Pfam" id="PF02559">
    <property type="entry name" value="CarD_TRCF_RID"/>
    <property type="match status" value="1"/>
</dbReference>
<dbReference type="InterPro" id="IPR036101">
    <property type="entry name" value="CarD-like/TRCF_RID_sf"/>
</dbReference>
<evidence type="ECO:0000313" key="2">
    <source>
        <dbReference type="EMBL" id="CAB4542255.1"/>
    </source>
</evidence>
<dbReference type="SUPFAM" id="SSF141259">
    <property type="entry name" value="CarD-like"/>
    <property type="match status" value="1"/>
</dbReference>
<dbReference type="Pfam" id="PF21095">
    <property type="entry name" value="CarD_C"/>
    <property type="match status" value="1"/>
</dbReference>
<dbReference type="PANTHER" id="PTHR38447:SF1">
    <property type="entry name" value="RNA POLYMERASE-BINDING TRANSCRIPTION FACTOR CARD"/>
    <property type="match status" value="1"/>
</dbReference>
<dbReference type="EMBL" id="CAEZSF010000101">
    <property type="protein sequence ID" value="CAB4542255.1"/>
    <property type="molecule type" value="Genomic_DNA"/>
</dbReference>
<evidence type="ECO:0000313" key="4">
    <source>
        <dbReference type="EMBL" id="CAB4895986.1"/>
    </source>
</evidence>
<evidence type="ECO:0000313" key="3">
    <source>
        <dbReference type="EMBL" id="CAB4736360.1"/>
    </source>
</evidence>
<gene>
    <name evidence="2" type="ORF">UFOPK1358_01093</name>
    <name evidence="3" type="ORF">UFOPK2766_00724</name>
    <name evidence="4" type="ORF">UFOPK3519_00580</name>
</gene>
<dbReference type="GO" id="GO:0009303">
    <property type="term" value="P:rRNA transcription"/>
    <property type="evidence" value="ECO:0007669"/>
    <property type="project" value="TreeGrafter"/>
</dbReference>
<dbReference type="InterPro" id="IPR052531">
    <property type="entry name" value="CarD-like_regulator"/>
</dbReference>
<dbReference type="InterPro" id="IPR042215">
    <property type="entry name" value="CarD-like_C"/>
</dbReference>
<dbReference type="AlphaFoldDB" id="A0A6J7FKJ9"/>
<dbReference type="Gene3D" id="1.20.58.1290">
    <property type="entry name" value="CarD-like, C-terminal domain"/>
    <property type="match status" value="1"/>
</dbReference>
<reference evidence="4" key="1">
    <citation type="submission" date="2020-05" db="EMBL/GenBank/DDBJ databases">
        <authorList>
            <person name="Chiriac C."/>
            <person name="Salcher M."/>
            <person name="Ghai R."/>
            <person name="Kavagutti S V."/>
        </authorList>
    </citation>
    <scope>NUCLEOTIDE SEQUENCE</scope>
</reference>
<proteinExistence type="predicted"/>
<dbReference type="EMBL" id="CAEZYU010000023">
    <property type="protein sequence ID" value="CAB4736360.1"/>
    <property type="molecule type" value="Genomic_DNA"/>
</dbReference>
<organism evidence="4">
    <name type="scientific">freshwater metagenome</name>
    <dbReference type="NCBI Taxonomy" id="449393"/>
    <lineage>
        <taxon>unclassified sequences</taxon>
        <taxon>metagenomes</taxon>
        <taxon>ecological metagenomes</taxon>
    </lineage>
</organism>